<evidence type="ECO:0000256" key="12">
    <source>
        <dbReference type="SAM" id="Phobius"/>
    </source>
</evidence>
<dbReference type="GO" id="GO:0004497">
    <property type="term" value="F:monooxygenase activity"/>
    <property type="evidence" value="ECO:0007669"/>
    <property type="project" value="UniProtKB-KW"/>
</dbReference>
<keyword evidence="3" id="KW-1003">Cell membrane</keyword>
<dbReference type="EMBL" id="OMOI01000001">
    <property type="protein sequence ID" value="SPF75436.1"/>
    <property type="molecule type" value="Genomic_DNA"/>
</dbReference>
<dbReference type="PANTHER" id="PTHR38674:SF1">
    <property type="entry name" value="ALKANE 1-MONOOXYGENASE 1"/>
    <property type="match status" value="1"/>
</dbReference>
<feature type="transmembrane region" description="Helical" evidence="12">
    <location>
        <begin position="66"/>
        <end position="87"/>
    </location>
</feature>
<keyword evidence="9" id="KW-0408">Iron</keyword>
<evidence type="ECO:0000256" key="3">
    <source>
        <dbReference type="ARBA" id="ARBA00022475"/>
    </source>
</evidence>
<reference evidence="14 15" key="1">
    <citation type="submission" date="2018-03" db="EMBL/GenBank/DDBJ databases">
        <authorList>
            <person name="Keele B.F."/>
        </authorList>
    </citation>
    <scope>NUCLEOTIDE SEQUENCE [LARGE SCALE GENOMIC DNA]</scope>
    <source>
        <strain evidence="14 15">CECT 8811</strain>
    </source>
</reference>
<dbReference type="InterPro" id="IPR033885">
    <property type="entry name" value="AlkB/XylM"/>
</dbReference>
<dbReference type="Proteomes" id="UP000244911">
    <property type="component" value="Unassembled WGS sequence"/>
</dbReference>
<keyword evidence="7 12" id="KW-1133">Transmembrane helix</keyword>
<sequence length="352" mass="38975">MSHPLRFFVIAAGIPAILIAAASLLGGVFCVLLVLYMTAVAFGLDQAISRITPTLDEDSIAKDADILSIAIAVSHFVALALVILAFSGKTGLTGWERLGLLWGAGLYFGQVSNSNAHELIHRRHRGLRRLGVWVYISLLFGHHSSAHPKVHHRFVATPDDPNTAQEGESFYAFAPRAWKGSFWAGYEMEQHDLERAGRSNLRNPYIIYVLGGVLMISLAVVIGGFGGLVGYVLICAYAQMQLLLSDYVQHYGLMRETREDGRLEPVGPQHSWNAPHWFTAHMMLNAPRHSDHHAHPMRPYPALRLPSSQEAPMMPYSLPVMATLALSPTLWNRVMGRSLKGWREQASNAQPE</sequence>
<dbReference type="Pfam" id="PF00487">
    <property type="entry name" value="FA_desaturase"/>
    <property type="match status" value="1"/>
</dbReference>
<dbReference type="EC" id="1.14.15.3" evidence="14"/>
<dbReference type="CDD" id="cd03512">
    <property type="entry name" value="Alkane-hydroxylase"/>
    <property type="match status" value="1"/>
</dbReference>
<feature type="transmembrane region" description="Helical" evidence="12">
    <location>
        <begin position="205"/>
        <end position="234"/>
    </location>
</feature>
<dbReference type="RefSeq" id="WP_370738867.1">
    <property type="nucleotide sequence ID" value="NZ_OMOI01000001.1"/>
</dbReference>
<evidence type="ECO:0000313" key="15">
    <source>
        <dbReference type="Proteomes" id="UP000244911"/>
    </source>
</evidence>
<comment type="similarity">
    <text evidence="2">Belongs to the fatty acid desaturase type 1 family. AlkB subfamily.</text>
</comment>
<evidence type="ECO:0000256" key="2">
    <source>
        <dbReference type="ARBA" id="ARBA00010823"/>
    </source>
</evidence>
<evidence type="ECO:0000256" key="1">
    <source>
        <dbReference type="ARBA" id="ARBA00004429"/>
    </source>
</evidence>
<keyword evidence="11 12" id="KW-0472">Membrane</keyword>
<evidence type="ECO:0000256" key="9">
    <source>
        <dbReference type="ARBA" id="ARBA00023004"/>
    </source>
</evidence>
<evidence type="ECO:0000256" key="6">
    <source>
        <dbReference type="ARBA" id="ARBA00022723"/>
    </source>
</evidence>
<dbReference type="GO" id="GO:0006629">
    <property type="term" value="P:lipid metabolic process"/>
    <property type="evidence" value="ECO:0007669"/>
    <property type="project" value="InterPro"/>
</dbReference>
<dbReference type="PANTHER" id="PTHR38674">
    <property type="entry name" value="ALKANE 1-MONOOXYGENASE 1"/>
    <property type="match status" value="1"/>
</dbReference>
<keyword evidence="4" id="KW-0997">Cell inner membrane</keyword>
<evidence type="ECO:0000313" key="14">
    <source>
        <dbReference type="EMBL" id="SPF75436.1"/>
    </source>
</evidence>
<keyword evidence="8 14" id="KW-0560">Oxidoreductase</keyword>
<dbReference type="AlphaFoldDB" id="A0A2R8AHC7"/>
<evidence type="ECO:0000256" key="8">
    <source>
        <dbReference type="ARBA" id="ARBA00023002"/>
    </source>
</evidence>
<evidence type="ECO:0000256" key="11">
    <source>
        <dbReference type="ARBA" id="ARBA00023136"/>
    </source>
</evidence>
<dbReference type="GO" id="GO:0046872">
    <property type="term" value="F:metal ion binding"/>
    <property type="evidence" value="ECO:0007669"/>
    <property type="project" value="UniProtKB-KW"/>
</dbReference>
<dbReference type="GO" id="GO:0005886">
    <property type="term" value="C:plasma membrane"/>
    <property type="evidence" value="ECO:0007669"/>
    <property type="project" value="UniProtKB-SubCell"/>
</dbReference>
<evidence type="ECO:0000256" key="10">
    <source>
        <dbReference type="ARBA" id="ARBA00023033"/>
    </source>
</evidence>
<comment type="subcellular location">
    <subcellularLocation>
        <location evidence="1">Cell inner membrane</location>
        <topology evidence="1">Multi-pass membrane protein</topology>
    </subcellularLocation>
</comment>
<dbReference type="InterPro" id="IPR005804">
    <property type="entry name" value="FA_desaturase_dom"/>
</dbReference>
<feature type="domain" description="Fatty acid desaturase" evidence="13">
    <location>
        <begin position="100"/>
        <end position="321"/>
    </location>
</feature>
<keyword evidence="5 12" id="KW-0812">Transmembrane</keyword>
<evidence type="ECO:0000256" key="7">
    <source>
        <dbReference type="ARBA" id="ARBA00022989"/>
    </source>
</evidence>
<name>A0A2R8AHC7_9RHOB</name>
<organism evidence="14 15">
    <name type="scientific">Aliiroseovarius pelagivivens</name>
    <dbReference type="NCBI Taxonomy" id="1639690"/>
    <lineage>
        <taxon>Bacteria</taxon>
        <taxon>Pseudomonadati</taxon>
        <taxon>Pseudomonadota</taxon>
        <taxon>Alphaproteobacteria</taxon>
        <taxon>Rhodobacterales</taxon>
        <taxon>Paracoccaceae</taxon>
        <taxon>Aliiroseovarius</taxon>
    </lineage>
</organism>
<evidence type="ECO:0000256" key="5">
    <source>
        <dbReference type="ARBA" id="ARBA00022692"/>
    </source>
</evidence>
<accession>A0A2R8AHC7</accession>
<feature type="transmembrane region" description="Helical" evidence="12">
    <location>
        <begin position="7"/>
        <end position="36"/>
    </location>
</feature>
<gene>
    <name evidence="14" type="primary">alkB1</name>
    <name evidence="14" type="ORF">ALP8811_00423</name>
</gene>
<proteinExistence type="inferred from homology"/>
<evidence type="ECO:0000259" key="13">
    <source>
        <dbReference type="Pfam" id="PF00487"/>
    </source>
</evidence>
<keyword evidence="6" id="KW-0479">Metal-binding</keyword>
<keyword evidence="10 14" id="KW-0503">Monooxygenase</keyword>
<protein>
    <submittedName>
        <fullName evidence="14">Alkane 1-monooxygenase 1</fullName>
        <ecNumber evidence="14">1.14.15.3</ecNumber>
    </submittedName>
</protein>
<evidence type="ECO:0000256" key="4">
    <source>
        <dbReference type="ARBA" id="ARBA00022519"/>
    </source>
</evidence>
<keyword evidence="15" id="KW-1185">Reference proteome</keyword>